<feature type="domain" description="5'-Nucleotidase C-terminal" evidence="4">
    <location>
        <begin position="286"/>
        <end position="419"/>
    </location>
</feature>
<name>A0ABU9KH09_9BACI</name>
<dbReference type="Gene3D" id="3.90.780.10">
    <property type="entry name" value="5'-Nucleotidase, C-terminal domain"/>
    <property type="match status" value="1"/>
</dbReference>
<evidence type="ECO:0000313" key="5">
    <source>
        <dbReference type="EMBL" id="MEL3974722.1"/>
    </source>
</evidence>
<dbReference type="PRINTS" id="PR01607">
    <property type="entry name" value="APYRASEFAMLY"/>
</dbReference>
<dbReference type="SUPFAM" id="SSF55816">
    <property type="entry name" value="5'-nucleotidase (syn. UDP-sugar hydrolase), C-terminal domain"/>
    <property type="match status" value="1"/>
</dbReference>
<gene>
    <name evidence="5" type="ORF">AAEO50_20755</name>
</gene>
<dbReference type="CDD" id="cd00845">
    <property type="entry name" value="MPP_UshA_N_like"/>
    <property type="match status" value="1"/>
</dbReference>
<comment type="similarity">
    <text evidence="2">Belongs to the 5'-nucleotidase family.</text>
</comment>
<dbReference type="EMBL" id="JBBYAF010000076">
    <property type="protein sequence ID" value="MEL3974722.1"/>
    <property type="molecule type" value="Genomic_DNA"/>
</dbReference>
<keyword evidence="1" id="KW-0732">Signal</keyword>
<dbReference type="SUPFAM" id="SSF56300">
    <property type="entry name" value="Metallo-dependent phosphatases"/>
    <property type="match status" value="1"/>
</dbReference>
<dbReference type="Gene3D" id="3.60.21.10">
    <property type="match status" value="1"/>
</dbReference>
<dbReference type="PANTHER" id="PTHR11575">
    <property type="entry name" value="5'-NUCLEOTIDASE-RELATED"/>
    <property type="match status" value="1"/>
</dbReference>
<dbReference type="RefSeq" id="WP_341986275.1">
    <property type="nucleotide sequence ID" value="NZ_JBBYAF010000076.1"/>
</dbReference>
<keyword evidence="2 5" id="KW-0378">Hydrolase</keyword>
<organism evidence="5 6">
    <name type="scientific">Rossellomorea oryzaecorticis</name>
    <dbReference type="NCBI Taxonomy" id="1396505"/>
    <lineage>
        <taxon>Bacteria</taxon>
        <taxon>Bacillati</taxon>
        <taxon>Bacillota</taxon>
        <taxon>Bacilli</taxon>
        <taxon>Bacillales</taxon>
        <taxon>Bacillaceae</taxon>
        <taxon>Rossellomorea</taxon>
    </lineage>
</organism>
<sequence length="452" mass="52138">MKEIIHIYHTNDLHSHFEHWSRIRDFLKKRKEWHVSEGEDVFLFDIGDHVDRWHPYTEATLGKGNVGLLNEAGYDAVTIGNNEGITLDYEDLNRLYQDAEFQVIVGNLFSREKKVPDWIKTHTIYETKSGLKVAVLGLTAYFFPFYRALGWNITSPLDELKKLVEQLKNEVDVLVLLSHLGLRDDELIAESFPEIDVILGAHTHHILHEGKEINGVMLGAAGKFGNFVGHMMIEVDAVKKNVLSKKAQLYAHDHLPKSEHEDGERQHWYREGESLLGTEVANLEESLPAEWFKKSPLPQLLSDALKEWCKADCSFLNAGLLMEGLNEGPVTKQDLHRILPHPINPCLIELSGAELKEIIKQTFNEEWPHLQLKGLGFRGKIMGEFVYTDIAFEEDKQRIYIEGEQVQPKKTYKLAIPDMFTFGHFFPDLQRLEKKYFMPEFLRDILAWKLGQ</sequence>
<dbReference type="Proteomes" id="UP001389717">
    <property type="component" value="Unassembled WGS sequence"/>
</dbReference>
<protein>
    <submittedName>
        <fullName evidence="5">Bifunctional UDP-sugar hydrolase/5'-nucleotidase</fullName>
    </submittedName>
</protein>
<dbReference type="InterPro" id="IPR011240">
    <property type="entry name" value="Pesterase_YunD"/>
</dbReference>
<dbReference type="InterPro" id="IPR006179">
    <property type="entry name" value="5_nucleotidase/apyrase"/>
</dbReference>
<dbReference type="PANTHER" id="PTHR11575:SF23">
    <property type="entry name" value="5-NUCLEOTIDASE FAMILY PROTEIN"/>
    <property type="match status" value="1"/>
</dbReference>
<dbReference type="Pfam" id="PF00149">
    <property type="entry name" value="Metallophos"/>
    <property type="match status" value="1"/>
</dbReference>
<keyword evidence="6" id="KW-1185">Reference proteome</keyword>
<dbReference type="Pfam" id="PF02872">
    <property type="entry name" value="5_nucleotid_C"/>
    <property type="match status" value="1"/>
</dbReference>
<evidence type="ECO:0000259" key="3">
    <source>
        <dbReference type="Pfam" id="PF00149"/>
    </source>
</evidence>
<evidence type="ECO:0000259" key="4">
    <source>
        <dbReference type="Pfam" id="PF02872"/>
    </source>
</evidence>
<feature type="domain" description="Calcineurin-like phosphoesterase" evidence="3">
    <location>
        <begin position="6"/>
        <end position="205"/>
    </location>
</feature>
<proteinExistence type="inferred from homology"/>
<dbReference type="InterPro" id="IPR029052">
    <property type="entry name" value="Metallo-depent_PP-like"/>
</dbReference>
<comment type="caution">
    <text evidence="5">The sequence shown here is derived from an EMBL/GenBank/DDBJ whole genome shotgun (WGS) entry which is preliminary data.</text>
</comment>
<dbReference type="InterPro" id="IPR036907">
    <property type="entry name" value="5'-Nucleotdase_C_sf"/>
</dbReference>
<evidence type="ECO:0000256" key="1">
    <source>
        <dbReference type="ARBA" id="ARBA00022729"/>
    </source>
</evidence>
<evidence type="ECO:0000256" key="2">
    <source>
        <dbReference type="RuleBase" id="RU362119"/>
    </source>
</evidence>
<reference evidence="5 6" key="1">
    <citation type="submission" date="2024-04" db="EMBL/GenBank/DDBJ databases">
        <title>Bacillus oryzaecorticis sp. nov., a moderately halophilic bacterium isolated from rice husks.</title>
        <authorList>
            <person name="Zhu H.-S."/>
        </authorList>
    </citation>
    <scope>NUCLEOTIDE SEQUENCE [LARGE SCALE GENOMIC DNA]</scope>
    <source>
        <strain evidence="5 6">ZC255</strain>
    </source>
</reference>
<keyword evidence="2" id="KW-0547">Nucleotide-binding</keyword>
<accession>A0ABU9KH09</accession>
<evidence type="ECO:0000313" key="6">
    <source>
        <dbReference type="Proteomes" id="UP001389717"/>
    </source>
</evidence>
<dbReference type="InterPro" id="IPR008334">
    <property type="entry name" value="5'-Nucleotdase_C"/>
</dbReference>
<dbReference type="InterPro" id="IPR004843">
    <property type="entry name" value="Calcineurin-like_PHP"/>
</dbReference>
<dbReference type="PIRSF" id="PIRSF036361">
    <property type="entry name" value="YunD"/>
    <property type="match status" value="1"/>
</dbReference>
<dbReference type="GO" id="GO:0016787">
    <property type="term" value="F:hydrolase activity"/>
    <property type="evidence" value="ECO:0007669"/>
    <property type="project" value="UniProtKB-KW"/>
</dbReference>